<keyword evidence="3" id="KW-1185">Reference proteome</keyword>
<evidence type="ECO:0000256" key="1">
    <source>
        <dbReference type="SAM" id="MobiDB-lite"/>
    </source>
</evidence>
<dbReference type="AlphaFoldDB" id="A0A7J7JKG4"/>
<feature type="region of interest" description="Disordered" evidence="1">
    <location>
        <begin position="66"/>
        <end position="114"/>
    </location>
</feature>
<organism evidence="2 3">
    <name type="scientific">Bugula neritina</name>
    <name type="common">Brown bryozoan</name>
    <name type="synonym">Sertularia neritina</name>
    <dbReference type="NCBI Taxonomy" id="10212"/>
    <lineage>
        <taxon>Eukaryota</taxon>
        <taxon>Metazoa</taxon>
        <taxon>Spiralia</taxon>
        <taxon>Lophotrochozoa</taxon>
        <taxon>Bryozoa</taxon>
        <taxon>Gymnolaemata</taxon>
        <taxon>Cheilostomatida</taxon>
        <taxon>Flustrina</taxon>
        <taxon>Buguloidea</taxon>
        <taxon>Bugulidae</taxon>
        <taxon>Bugula</taxon>
    </lineage>
</organism>
<feature type="compositionally biased region" description="Polar residues" evidence="1">
    <location>
        <begin position="98"/>
        <end position="112"/>
    </location>
</feature>
<accession>A0A7J7JKG4</accession>
<gene>
    <name evidence="2" type="ORF">EB796_015091</name>
</gene>
<reference evidence="2" key="1">
    <citation type="submission" date="2020-06" db="EMBL/GenBank/DDBJ databases">
        <title>Draft genome of Bugula neritina, a colonial animal packing powerful symbionts and potential medicines.</title>
        <authorList>
            <person name="Rayko M."/>
        </authorList>
    </citation>
    <scope>NUCLEOTIDE SEQUENCE [LARGE SCALE GENOMIC DNA]</scope>
    <source>
        <strain evidence="2">Kwan_BN1</strain>
    </source>
</reference>
<comment type="caution">
    <text evidence="2">The sequence shown here is derived from an EMBL/GenBank/DDBJ whole genome shotgun (WGS) entry which is preliminary data.</text>
</comment>
<evidence type="ECO:0000313" key="2">
    <source>
        <dbReference type="EMBL" id="KAF6026615.1"/>
    </source>
</evidence>
<evidence type="ECO:0000313" key="3">
    <source>
        <dbReference type="Proteomes" id="UP000593567"/>
    </source>
</evidence>
<name>A0A7J7JKG4_BUGNE</name>
<dbReference type="Proteomes" id="UP000593567">
    <property type="component" value="Unassembled WGS sequence"/>
</dbReference>
<sequence>MTLAAPYQLMPLAMSNGAERISDADRGARRLETYRNRHNSRLEDSQATLQAQYQESQETAQVCFQRYQDSKGKPKGTKRSREGNTNSGNNPKKKPKSENATPTSKAPVNSEVNNTNANGAALAAEEVSLEDNFLTDAEMFMGEDSMIEEILGNLPNATDSEVANGIFDPSVTYQQQNPGVCRNRRTYPIMHLTVSHP</sequence>
<proteinExistence type="predicted"/>
<protein>
    <submittedName>
        <fullName evidence="2">Uncharacterized protein</fullName>
    </submittedName>
</protein>
<dbReference type="EMBL" id="VXIV02002241">
    <property type="protein sequence ID" value="KAF6026615.1"/>
    <property type="molecule type" value="Genomic_DNA"/>
</dbReference>